<dbReference type="InterPro" id="IPR039650">
    <property type="entry name" value="HdrA-like"/>
</dbReference>
<dbReference type="Pfam" id="PF12831">
    <property type="entry name" value="FAD_oxidored"/>
    <property type="match status" value="1"/>
</dbReference>
<organism evidence="6 7">
    <name type="scientific">Wandonia haliotis</name>
    <dbReference type="NCBI Taxonomy" id="574963"/>
    <lineage>
        <taxon>Bacteria</taxon>
        <taxon>Pseudomonadati</taxon>
        <taxon>Bacteroidota</taxon>
        <taxon>Flavobacteriia</taxon>
        <taxon>Flavobacteriales</taxon>
        <taxon>Crocinitomicaceae</taxon>
        <taxon>Wandonia</taxon>
    </lineage>
</organism>
<evidence type="ECO:0000256" key="3">
    <source>
        <dbReference type="ARBA" id="ARBA00023002"/>
    </source>
</evidence>
<evidence type="ECO:0000313" key="6">
    <source>
        <dbReference type="EMBL" id="GAA0876975.1"/>
    </source>
</evidence>
<keyword evidence="7" id="KW-1185">Reference proteome</keyword>
<dbReference type="Proteomes" id="UP001501126">
    <property type="component" value="Unassembled WGS sequence"/>
</dbReference>
<keyword evidence="1" id="KW-0004">4Fe-4S</keyword>
<name>A0ABN1MUG5_9FLAO</name>
<sequence>MNKKRHILVVGSGVSGYAAAVAAAESGGVVTIVDKACYPGGQCTHVNVGTICGLFIKDELIEHPFLTDFYKSYCDFDEQARVINHAGYPVLSYDWKRLTDYFSQKLTENKVEVLSSAQISGIQTSGSLITEVLIEKNGEELPLAVDAVIDCTGKAVVTEFLGTETICSDNYQAPAYIFELSGVSANSEFQLQMILSRFVAKMDFPPLYVVPGSFKTGKVVLKLALKVAGTDDEDQKEQLLVATQKFVQEKLLPELKEQTEAFGKATISVLFPEMGWRTGKRPKGKKILTENQLKGSFKSSDFVAVGAWPMEEWKEDGQVEIKTLTGVCYGIPAGCLRHNTFDNLFMAGKNISADERAISSARVTGTCLQTGFAAGKMAGADNAMDLERVIEKLYQTIEHYF</sequence>
<proteinExistence type="predicted"/>
<dbReference type="InterPro" id="IPR036188">
    <property type="entry name" value="FAD/NAD-bd_sf"/>
</dbReference>
<evidence type="ECO:0000313" key="7">
    <source>
        <dbReference type="Proteomes" id="UP001501126"/>
    </source>
</evidence>
<evidence type="ECO:0000256" key="2">
    <source>
        <dbReference type="ARBA" id="ARBA00022723"/>
    </source>
</evidence>
<dbReference type="Gene3D" id="3.50.50.60">
    <property type="entry name" value="FAD/NAD(P)-binding domain"/>
    <property type="match status" value="1"/>
</dbReference>
<evidence type="ECO:0000256" key="1">
    <source>
        <dbReference type="ARBA" id="ARBA00022485"/>
    </source>
</evidence>
<accession>A0ABN1MUG5</accession>
<evidence type="ECO:0000256" key="4">
    <source>
        <dbReference type="ARBA" id="ARBA00023004"/>
    </source>
</evidence>
<keyword evidence="2" id="KW-0479">Metal-binding</keyword>
<reference evidence="6 7" key="1">
    <citation type="journal article" date="2019" name="Int. J. Syst. Evol. Microbiol.">
        <title>The Global Catalogue of Microorganisms (GCM) 10K type strain sequencing project: providing services to taxonomists for standard genome sequencing and annotation.</title>
        <authorList>
            <consortium name="The Broad Institute Genomics Platform"/>
            <consortium name="The Broad Institute Genome Sequencing Center for Infectious Disease"/>
            <person name="Wu L."/>
            <person name="Ma J."/>
        </authorList>
    </citation>
    <scope>NUCLEOTIDE SEQUENCE [LARGE SCALE GENOMIC DNA]</scope>
    <source>
        <strain evidence="6 7">JCM 16083</strain>
    </source>
</reference>
<dbReference type="PANTHER" id="PTHR43498:SF1">
    <property type="entry name" value="COB--COM HETERODISULFIDE REDUCTASE IRON-SULFUR SUBUNIT A"/>
    <property type="match status" value="1"/>
</dbReference>
<dbReference type="SUPFAM" id="SSF51905">
    <property type="entry name" value="FAD/NAD(P)-binding domain"/>
    <property type="match status" value="1"/>
</dbReference>
<comment type="caution">
    <text evidence="6">The sequence shown here is derived from an EMBL/GenBank/DDBJ whole genome shotgun (WGS) entry which is preliminary data.</text>
</comment>
<dbReference type="RefSeq" id="WP_343790900.1">
    <property type="nucleotide sequence ID" value="NZ_BAAAFH010000022.1"/>
</dbReference>
<dbReference type="PANTHER" id="PTHR43498">
    <property type="entry name" value="FERREDOXIN:COB-COM HETERODISULFIDE REDUCTASE SUBUNIT A"/>
    <property type="match status" value="1"/>
</dbReference>
<keyword evidence="3" id="KW-0560">Oxidoreductase</keyword>
<gene>
    <name evidence="6" type="ORF">GCM10009118_33850</name>
</gene>
<dbReference type="EMBL" id="BAAAFH010000022">
    <property type="protein sequence ID" value="GAA0876975.1"/>
    <property type="molecule type" value="Genomic_DNA"/>
</dbReference>
<keyword evidence="5" id="KW-0411">Iron-sulfur</keyword>
<keyword evidence="4" id="KW-0408">Iron</keyword>
<evidence type="ECO:0000256" key="5">
    <source>
        <dbReference type="ARBA" id="ARBA00023014"/>
    </source>
</evidence>
<protein>
    <submittedName>
        <fullName evidence="6">Uncharacterized protein</fullName>
    </submittedName>
</protein>